<dbReference type="Gene3D" id="3.30.930.10">
    <property type="entry name" value="Bira Bifunctional Protein, Domain 2"/>
    <property type="match status" value="1"/>
</dbReference>
<proteinExistence type="inferred from homology"/>
<evidence type="ECO:0000256" key="9">
    <source>
        <dbReference type="ARBA" id="ARBA00047639"/>
    </source>
</evidence>
<dbReference type="SUPFAM" id="SSF55681">
    <property type="entry name" value="Class II aaRS and biotin synthetases"/>
    <property type="match status" value="1"/>
</dbReference>
<dbReference type="GO" id="GO:0003723">
    <property type="term" value="F:RNA binding"/>
    <property type="evidence" value="ECO:0007669"/>
    <property type="project" value="TreeGrafter"/>
</dbReference>
<dbReference type="GO" id="GO:0000105">
    <property type="term" value="P:L-histidine biosynthetic process"/>
    <property type="evidence" value="ECO:0007669"/>
    <property type="project" value="InterPro"/>
</dbReference>
<comment type="catalytic activity">
    <reaction evidence="9 10">
        <text>tRNA(His) + L-histidine + ATP = L-histidyl-tRNA(His) + AMP + diphosphate + H(+)</text>
        <dbReference type="Rhea" id="RHEA:17313"/>
        <dbReference type="Rhea" id="RHEA-COMP:9665"/>
        <dbReference type="Rhea" id="RHEA-COMP:9689"/>
        <dbReference type="ChEBI" id="CHEBI:15378"/>
        <dbReference type="ChEBI" id="CHEBI:30616"/>
        <dbReference type="ChEBI" id="CHEBI:33019"/>
        <dbReference type="ChEBI" id="CHEBI:57595"/>
        <dbReference type="ChEBI" id="CHEBI:78442"/>
        <dbReference type="ChEBI" id="CHEBI:78527"/>
        <dbReference type="ChEBI" id="CHEBI:456215"/>
        <dbReference type="EC" id="6.1.1.21"/>
    </reaction>
</comment>
<dbReference type="CDD" id="cd00859">
    <property type="entry name" value="HisRS_anticodon"/>
    <property type="match status" value="1"/>
</dbReference>
<keyword evidence="6 10" id="KW-0067">ATP-binding</keyword>
<dbReference type="InterPro" id="IPR006195">
    <property type="entry name" value="aa-tRNA-synth_II"/>
</dbReference>
<evidence type="ECO:0000256" key="2">
    <source>
        <dbReference type="ARBA" id="ARBA00008226"/>
    </source>
</evidence>
<evidence type="ECO:0000259" key="12">
    <source>
        <dbReference type="PROSITE" id="PS50862"/>
    </source>
</evidence>
<dbReference type="PROSITE" id="PS50862">
    <property type="entry name" value="AA_TRNA_LIGASE_II"/>
    <property type="match status" value="1"/>
</dbReference>
<dbReference type="HAMAP" id="MF_00125">
    <property type="entry name" value="HisZ"/>
    <property type="match status" value="1"/>
</dbReference>
<feature type="binding site" evidence="11">
    <location>
        <begin position="77"/>
        <end position="79"/>
    </location>
    <ligand>
        <name>L-histidine</name>
        <dbReference type="ChEBI" id="CHEBI:57595"/>
    </ligand>
</feature>
<dbReference type="InterPro" id="IPR033656">
    <property type="entry name" value="HisRS_anticodon"/>
</dbReference>
<evidence type="ECO:0000256" key="10">
    <source>
        <dbReference type="HAMAP-Rule" id="MF_00127"/>
    </source>
</evidence>
<evidence type="ECO:0000256" key="6">
    <source>
        <dbReference type="ARBA" id="ARBA00022840"/>
    </source>
</evidence>
<keyword evidence="8 10" id="KW-0030">Aminoacyl-tRNA synthetase</keyword>
<dbReference type="Pfam" id="PF03129">
    <property type="entry name" value="HGTP_anticodon"/>
    <property type="match status" value="1"/>
</dbReference>
<name>A0A832UVF8_9ARCH</name>
<keyword evidence="3 10" id="KW-0963">Cytoplasm</keyword>
<accession>A0A832UVF8</accession>
<dbReference type="InterPro" id="IPR015807">
    <property type="entry name" value="His-tRNA-ligase"/>
</dbReference>
<feature type="binding site" evidence="11">
    <location>
        <begin position="268"/>
        <end position="269"/>
    </location>
    <ligand>
        <name>L-histidine</name>
        <dbReference type="ChEBI" id="CHEBI:57595"/>
    </ligand>
</feature>
<comment type="subcellular location">
    <subcellularLocation>
        <location evidence="1 10">Cytoplasm</location>
    </subcellularLocation>
</comment>
<dbReference type="PANTHER" id="PTHR11476">
    <property type="entry name" value="HISTIDYL-TRNA SYNTHETASE"/>
    <property type="match status" value="1"/>
</dbReference>
<evidence type="ECO:0000313" key="13">
    <source>
        <dbReference type="EMBL" id="HIK00445.1"/>
    </source>
</evidence>
<dbReference type="GO" id="GO:0004821">
    <property type="term" value="F:histidine-tRNA ligase activity"/>
    <property type="evidence" value="ECO:0007669"/>
    <property type="project" value="UniProtKB-UniRule"/>
</dbReference>
<evidence type="ECO:0000256" key="4">
    <source>
        <dbReference type="ARBA" id="ARBA00022598"/>
    </source>
</evidence>
<keyword evidence="5 10" id="KW-0547">Nucleotide-binding</keyword>
<evidence type="ECO:0000256" key="1">
    <source>
        <dbReference type="ARBA" id="ARBA00004496"/>
    </source>
</evidence>
<dbReference type="AlphaFoldDB" id="A0A832UVF8"/>
<dbReference type="EC" id="6.1.1.21" evidence="10"/>
<keyword evidence="7 10" id="KW-0648">Protein biosynthesis</keyword>
<feature type="binding site" evidence="11">
    <location>
        <position position="106"/>
    </location>
    <ligand>
        <name>L-histidine</name>
        <dbReference type="ChEBI" id="CHEBI:57595"/>
    </ligand>
</feature>
<sequence length="422" mass="48305">MIPRGVRDFPPEEMRKRNFVLDKIAQIYRSYGYREMETPAFEFLDVLTAKKAGGESINKEIFKFEDLGGRWMGLRFDFTVPIARFVAQNPNLPKPFKRFQIGRVWRYEEPQAGRFREFWQADVDVFGSTNVESDLDTLSAVIAALKELGFNDFVVKINSRKLLEEIAATAGVKREFAADFFRVIDKLEKIGEKGVKQELKEKKFPVSENLFKLILQEGAPEKILSQIKKEIKDKKPAEELEDFFKLAKSFGISEYLKLSLSLARGLDYYTGIVFEIKIKGAEKYGSVAGGGRYDNLIALYGKESVPAVGLSIGVERILEIMDEKKMFPNFEGEPKVLVVPIGQTLEKAIELTQKLRSEKISTEIDLMRRNVGKLMNYANTLQIPYVVVIGENELKEKKVTLRDMKTGKQELLNEKDLIKRLK</sequence>
<reference evidence="13 14" key="1">
    <citation type="journal article" name="Nat. Commun.">
        <title>Undinarchaeota illuminate DPANN phylogeny and the impact of gene transfer on archaeal evolution.</title>
        <authorList>
            <person name="Dombrowski N."/>
            <person name="Williams T.A."/>
            <person name="Sun J."/>
            <person name="Woodcroft B.J."/>
            <person name="Lee J.H."/>
            <person name="Minh B.Q."/>
            <person name="Rinke C."/>
            <person name="Spang A."/>
        </authorList>
    </citation>
    <scope>NUCLEOTIDE SEQUENCE [LARGE SCALE GENOMIC DNA]</scope>
    <source>
        <strain evidence="13">MAG_bin1129</strain>
    </source>
</reference>
<evidence type="ECO:0000256" key="8">
    <source>
        <dbReference type="ARBA" id="ARBA00023146"/>
    </source>
</evidence>
<feature type="binding site" evidence="11">
    <location>
        <position position="120"/>
    </location>
    <ligand>
        <name>L-histidine</name>
        <dbReference type="ChEBI" id="CHEBI:57595"/>
    </ligand>
</feature>
<evidence type="ECO:0000256" key="7">
    <source>
        <dbReference type="ARBA" id="ARBA00022917"/>
    </source>
</evidence>
<comment type="similarity">
    <text evidence="2 10">Belongs to the class-II aminoacyl-tRNA synthetase family.</text>
</comment>
<dbReference type="InterPro" id="IPR004517">
    <property type="entry name" value="HisZ"/>
</dbReference>
<feature type="binding site" evidence="11">
    <location>
        <position position="124"/>
    </location>
    <ligand>
        <name>L-histidine</name>
        <dbReference type="ChEBI" id="CHEBI:57595"/>
    </ligand>
</feature>
<dbReference type="CDD" id="cd00773">
    <property type="entry name" value="HisRS-like_core"/>
    <property type="match status" value="1"/>
</dbReference>
<dbReference type="InterPro" id="IPR004516">
    <property type="entry name" value="HisRS/HisZ"/>
</dbReference>
<dbReference type="InterPro" id="IPR045864">
    <property type="entry name" value="aa-tRNA-synth_II/BPL/LPL"/>
</dbReference>
<protein>
    <recommendedName>
        <fullName evidence="10">Histidine--tRNA ligase</fullName>
        <ecNumber evidence="10">6.1.1.21</ecNumber>
    </recommendedName>
    <alternativeName>
        <fullName evidence="10">Histidyl-tRNA synthetase</fullName>
        <shortName evidence="10">HisRS</shortName>
    </alternativeName>
</protein>
<dbReference type="EMBL" id="DVAB01000023">
    <property type="protein sequence ID" value="HIK00445.1"/>
    <property type="molecule type" value="Genomic_DNA"/>
</dbReference>
<dbReference type="InterPro" id="IPR041715">
    <property type="entry name" value="HisRS-like_core"/>
</dbReference>
<feature type="domain" description="Aminoacyl-transfer RNA synthetases class-II family profile" evidence="12">
    <location>
        <begin position="1"/>
        <end position="340"/>
    </location>
</feature>
<feature type="binding site" evidence="11">
    <location>
        <position position="264"/>
    </location>
    <ligand>
        <name>L-histidine</name>
        <dbReference type="ChEBI" id="CHEBI:57595"/>
    </ligand>
</feature>
<evidence type="ECO:0000256" key="5">
    <source>
        <dbReference type="ARBA" id="ARBA00022741"/>
    </source>
</evidence>
<dbReference type="GO" id="GO:0005829">
    <property type="term" value="C:cytosol"/>
    <property type="evidence" value="ECO:0007669"/>
    <property type="project" value="TreeGrafter"/>
</dbReference>
<dbReference type="Pfam" id="PF13393">
    <property type="entry name" value="tRNA-synt_His"/>
    <property type="match status" value="1"/>
</dbReference>
<dbReference type="PIRSF" id="PIRSF001549">
    <property type="entry name" value="His-tRNA_synth"/>
    <property type="match status" value="1"/>
</dbReference>
<organism evidence="13 14">
    <name type="scientific">Candidatus Naiadarchaeum limnaeum</name>
    <dbReference type="NCBI Taxonomy" id="2756139"/>
    <lineage>
        <taxon>Archaea</taxon>
        <taxon>Candidatus Undinarchaeota</taxon>
        <taxon>Candidatus Undinarchaeia</taxon>
        <taxon>Candidatus Naiadarchaeales</taxon>
        <taxon>Candidatus Naiadarchaeaceae</taxon>
        <taxon>Candidatus Naiadarchaeum</taxon>
    </lineage>
</organism>
<keyword evidence="4 10" id="KW-0436">Ligase</keyword>
<dbReference type="HAMAP" id="MF_00127">
    <property type="entry name" value="His_tRNA_synth"/>
    <property type="match status" value="1"/>
</dbReference>
<dbReference type="InterPro" id="IPR036621">
    <property type="entry name" value="Anticodon-bd_dom_sf"/>
</dbReference>
<dbReference type="NCBIfam" id="TIGR00442">
    <property type="entry name" value="hisS"/>
    <property type="match status" value="1"/>
</dbReference>
<evidence type="ECO:0000313" key="14">
    <source>
        <dbReference type="Proteomes" id="UP000646946"/>
    </source>
</evidence>
<evidence type="ECO:0000256" key="11">
    <source>
        <dbReference type="PIRSR" id="PIRSR001549-1"/>
    </source>
</evidence>
<dbReference type="SUPFAM" id="SSF52954">
    <property type="entry name" value="Class II aaRS ABD-related"/>
    <property type="match status" value="1"/>
</dbReference>
<dbReference type="GO" id="GO:0005524">
    <property type="term" value="F:ATP binding"/>
    <property type="evidence" value="ECO:0007669"/>
    <property type="project" value="UniProtKB-UniRule"/>
</dbReference>
<dbReference type="GO" id="GO:0006427">
    <property type="term" value="P:histidyl-tRNA aminoacylation"/>
    <property type="evidence" value="ECO:0007669"/>
    <property type="project" value="UniProtKB-UniRule"/>
</dbReference>
<comment type="caution">
    <text evidence="13">The sequence shown here is derived from an EMBL/GenBank/DDBJ whole genome shotgun (WGS) entry which is preliminary data.</text>
</comment>
<dbReference type="Gene3D" id="3.40.50.800">
    <property type="entry name" value="Anticodon-binding domain"/>
    <property type="match status" value="1"/>
</dbReference>
<dbReference type="Proteomes" id="UP000646946">
    <property type="component" value="Unassembled WGS sequence"/>
</dbReference>
<evidence type="ECO:0000256" key="3">
    <source>
        <dbReference type="ARBA" id="ARBA00022490"/>
    </source>
</evidence>
<dbReference type="PANTHER" id="PTHR11476:SF7">
    <property type="entry name" value="HISTIDINE--TRNA LIGASE"/>
    <property type="match status" value="1"/>
</dbReference>
<keyword evidence="14" id="KW-1185">Reference proteome</keyword>
<gene>
    <name evidence="10" type="primary">hisS</name>
    <name evidence="13" type="ORF">H1016_02815</name>
</gene>
<dbReference type="InterPro" id="IPR004154">
    <property type="entry name" value="Anticodon-bd"/>
</dbReference>